<evidence type="ECO:0008006" key="3">
    <source>
        <dbReference type="Google" id="ProtNLM"/>
    </source>
</evidence>
<dbReference type="AlphaFoldDB" id="A0A0A2BBP3"/>
<dbReference type="RefSeq" id="WP_032518325.1">
    <property type="nucleotide sequence ID" value="NZ_JNAR01000002.1"/>
</dbReference>
<evidence type="ECO:0000313" key="1">
    <source>
        <dbReference type="EMBL" id="KGG10542.1"/>
    </source>
</evidence>
<sequence length="286" mass="33822">MKKLLNKKEILDLWDLILKDKNNLYICTLTTKNISNNFAFLFRNRIIKYLAPPKVKIINLDFDLIDCKEEVEKTKNNKSKHTIHSYMISESIKLLEKNSFCLLIDIDAFPLNEMAIKTSFSLAKLKGINGNMQRTNCIENNKNIFIAESFICFNVDMVKDHGDNLWKVNERSDVSEEISWLYPELIDEHLFKPVKTLFKPIWNLKEEFPEYGIGTTFGYGNQKINYHHFYARNFLSRLHFFFISFIFYLKIISRNKKKINLEFSKILISLISEIKFSLKYILGKLD</sequence>
<reference evidence="2" key="1">
    <citation type="journal article" date="2014" name="Sci. Data">
        <title>Genomes of diverse isolates of the marine cyanobacterium Prochlorococcus.</title>
        <authorList>
            <person name="Biller S."/>
            <person name="Berube P."/>
            <person name="Thompson J."/>
            <person name="Kelly L."/>
            <person name="Roggensack S."/>
            <person name="Awad L."/>
            <person name="Roache-Johnson K."/>
            <person name="Ding H."/>
            <person name="Giovannoni S.J."/>
            <person name="Moore L.R."/>
            <person name="Chisholm S.W."/>
        </authorList>
    </citation>
    <scope>NUCLEOTIDE SEQUENCE [LARGE SCALE GENOMIC DNA]</scope>
</reference>
<comment type="caution">
    <text evidence="1">The sequence shown here is derived from an EMBL/GenBank/DDBJ whole genome shotgun (WGS) entry which is preliminary data.</text>
</comment>
<gene>
    <name evidence="1" type="ORF">EV01_0170</name>
</gene>
<name>A0A0A2BBP3_PROMR</name>
<dbReference type="Proteomes" id="UP000030481">
    <property type="component" value="Unassembled WGS sequence"/>
</dbReference>
<accession>A0A0A2BBP3</accession>
<dbReference type="EMBL" id="JNAR01000002">
    <property type="protein sequence ID" value="KGG10542.1"/>
    <property type="molecule type" value="Genomic_DNA"/>
</dbReference>
<evidence type="ECO:0000313" key="2">
    <source>
        <dbReference type="Proteomes" id="UP000030481"/>
    </source>
</evidence>
<organism evidence="1 2">
    <name type="scientific">Prochlorococcus marinus str. MIT 9401</name>
    <dbReference type="NCBI Taxonomy" id="167551"/>
    <lineage>
        <taxon>Bacteria</taxon>
        <taxon>Bacillati</taxon>
        <taxon>Cyanobacteriota</taxon>
        <taxon>Cyanophyceae</taxon>
        <taxon>Synechococcales</taxon>
        <taxon>Prochlorococcaceae</taxon>
        <taxon>Prochlorococcus</taxon>
    </lineage>
</organism>
<proteinExistence type="predicted"/>
<protein>
    <recommendedName>
        <fullName evidence="3">Nucleotide-diphospho-sugar transferase domain-containing protein</fullName>
    </recommendedName>
</protein>